<dbReference type="AlphaFoldDB" id="A0AA34RV77"/>
<organism evidence="1 2">
    <name type="scientific">Pseudomonas putida S12</name>
    <dbReference type="NCBI Taxonomy" id="1215087"/>
    <lineage>
        <taxon>Bacteria</taxon>
        <taxon>Pseudomonadati</taxon>
        <taxon>Pseudomonadota</taxon>
        <taxon>Gammaproteobacteria</taxon>
        <taxon>Pseudomonadales</taxon>
        <taxon>Pseudomonadaceae</taxon>
        <taxon>Pseudomonas</taxon>
    </lineage>
</organism>
<sequence length="278" mass="32093">MSPEVAMDVKDQRLELRISQQQLDELDEIRSSANSPYPLTRSDVARMYITQGIERHKQGQEDASTAPRELPLGERLSVFFHLEQLLTGRTQGNASSSGSYHRREPTSIGTLELVKKVYLKRFLWFFELEPEALKELSDGFQGDALLSLLDRQPHAQTSRDLKYVCEVVRMLASIDLCMSRAEYGNGVAETIQRYSKRKGVPLEFPGFPESYQQFNEMAWLVRWVDGRKTIEPFSIRATEHDYSAMFDQMLVVYKEFTKGRDEIELEDLQDMILDPRIG</sequence>
<reference evidence="1 2" key="1">
    <citation type="submission" date="2014-11" db="EMBL/GenBank/DDBJ databases">
        <title>Complete genome sequence of Pseudomonas putida S12 including megaplasmid pTTS12.</title>
        <authorList>
            <person name="Kuepper J."/>
            <person name="Ruijssenaars H.J."/>
            <person name="Blank L.M."/>
            <person name="de Winde J.H."/>
            <person name="Wierckx N."/>
        </authorList>
    </citation>
    <scope>NUCLEOTIDE SEQUENCE [LARGE SCALE GENOMIC DNA]</scope>
    <source>
        <strain evidence="1 2">S12</strain>
    </source>
</reference>
<dbReference type="Proteomes" id="UP000017753">
    <property type="component" value="Chromosome"/>
</dbReference>
<evidence type="ECO:0000313" key="1">
    <source>
        <dbReference type="EMBL" id="AJA14100.1"/>
    </source>
</evidence>
<proteinExistence type="predicted"/>
<reference evidence="1 2" key="2">
    <citation type="submission" date="2014-11" db="EMBL/GenBank/DDBJ databases">
        <title>Draft genome sequence of the solvent-tolerant Pseudomonas putida S12 including megaplasmid pTTS12.</title>
        <authorList>
            <person name="Wierckx N."/>
            <person name="Nijkamp J."/>
            <person name="Ballerstedt H."/>
            <person name="Siezen R.J."/>
            <person name="Wels M."/>
            <person name="de Ridder D."/>
            <person name="de Winde J.H."/>
            <person name="Ruijssenaars H.J."/>
        </authorList>
    </citation>
    <scope>NUCLEOTIDE SEQUENCE [LARGE SCALE GENOMIC DNA]</scope>
    <source>
        <strain evidence="1 2">S12</strain>
    </source>
</reference>
<gene>
    <name evidence="1" type="ORF">RPPX_12345</name>
</gene>
<accession>A0AA34RV77</accession>
<name>A0AA34RV77_PSEPU</name>
<protein>
    <submittedName>
        <fullName evidence="1">Uncharacterized protein</fullName>
    </submittedName>
</protein>
<dbReference type="RefSeq" id="WP_019436644.1">
    <property type="nucleotide sequence ID" value="NZ_ALNR01000011.1"/>
</dbReference>
<dbReference type="EMBL" id="CP009974">
    <property type="protein sequence ID" value="AJA14100.1"/>
    <property type="molecule type" value="Genomic_DNA"/>
</dbReference>
<evidence type="ECO:0000313" key="2">
    <source>
        <dbReference type="Proteomes" id="UP000017753"/>
    </source>
</evidence>